<dbReference type="Proteomes" id="UP000192223">
    <property type="component" value="Unplaced"/>
</dbReference>
<evidence type="ECO:0000256" key="2">
    <source>
        <dbReference type="ARBA" id="ARBA00022679"/>
    </source>
</evidence>
<dbReference type="InParanoid" id="A0A1W4X6L4"/>
<keyword evidence="4" id="KW-0418">Kinase</keyword>
<reference evidence="9" key="1">
    <citation type="submission" date="2025-08" db="UniProtKB">
        <authorList>
            <consortium name="RefSeq"/>
        </authorList>
    </citation>
    <scope>IDENTIFICATION</scope>
    <source>
        <tissue evidence="9">Entire body</tissue>
    </source>
</reference>
<evidence type="ECO:0000313" key="9">
    <source>
        <dbReference type="RefSeq" id="XP_018328477.1"/>
    </source>
</evidence>
<dbReference type="GO" id="GO:0070525">
    <property type="term" value="P:tRNA threonylcarbamoyladenosine metabolic process"/>
    <property type="evidence" value="ECO:0007669"/>
    <property type="project" value="TreeGrafter"/>
</dbReference>
<organism evidence="8 9">
    <name type="scientific">Agrilus planipennis</name>
    <name type="common">Emerald ash borer</name>
    <name type="synonym">Agrilus marcopoli</name>
    <dbReference type="NCBI Taxonomy" id="224129"/>
    <lineage>
        <taxon>Eukaryota</taxon>
        <taxon>Metazoa</taxon>
        <taxon>Ecdysozoa</taxon>
        <taxon>Arthropoda</taxon>
        <taxon>Hexapoda</taxon>
        <taxon>Insecta</taxon>
        <taxon>Pterygota</taxon>
        <taxon>Neoptera</taxon>
        <taxon>Endopterygota</taxon>
        <taxon>Coleoptera</taxon>
        <taxon>Polyphaga</taxon>
        <taxon>Elateriformia</taxon>
        <taxon>Buprestoidea</taxon>
        <taxon>Buprestidae</taxon>
        <taxon>Agrilinae</taxon>
        <taxon>Agrilus</taxon>
    </lineage>
</organism>
<dbReference type="KEGG" id="apln:108739194"/>
<dbReference type="STRING" id="224129.A0A1W4X6L4"/>
<keyword evidence="3" id="KW-0547">Nucleotide-binding</keyword>
<dbReference type="GeneID" id="108739194"/>
<name>A0A1W4X6L4_AGRPL</name>
<gene>
    <name evidence="9" type="primary">LOC108739194</name>
</gene>
<dbReference type="PANTHER" id="PTHR12209">
    <property type="entry name" value="NON-SPECIFIC SERINE/THREONINE PROTEIN KINASE"/>
    <property type="match status" value="1"/>
</dbReference>
<dbReference type="GO" id="GO:0005634">
    <property type="term" value="C:nucleus"/>
    <property type="evidence" value="ECO:0007669"/>
    <property type="project" value="TreeGrafter"/>
</dbReference>
<evidence type="ECO:0000256" key="4">
    <source>
        <dbReference type="ARBA" id="ARBA00022777"/>
    </source>
</evidence>
<dbReference type="AlphaFoldDB" id="A0A1W4X6L4"/>
<evidence type="ECO:0000313" key="8">
    <source>
        <dbReference type="Proteomes" id="UP000192223"/>
    </source>
</evidence>
<dbReference type="Gene3D" id="1.10.510.10">
    <property type="entry name" value="Transferase(Phosphotransferase) domain 1"/>
    <property type="match status" value="1"/>
</dbReference>
<dbReference type="GO" id="GO:0004674">
    <property type="term" value="F:protein serine/threonine kinase activity"/>
    <property type="evidence" value="ECO:0007669"/>
    <property type="project" value="UniProtKB-EC"/>
</dbReference>
<dbReference type="GO" id="GO:0005524">
    <property type="term" value="F:ATP binding"/>
    <property type="evidence" value="ECO:0007669"/>
    <property type="project" value="UniProtKB-KW"/>
</dbReference>
<dbReference type="OrthoDB" id="3399at2759"/>
<dbReference type="GO" id="GO:0005829">
    <property type="term" value="C:cytosol"/>
    <property type="evidence" value="ECO:0007669"/>
    <property type="project" value="TreeGrafter"/>
</dbReference>
<evidence type="ECO:0000256" key="6">
    <source>
        <dbReference type="ARBA" id="ARBA00047899"/>
    </source>
</evidence>
<evidence type="ECO:0000256" key="3">
    <source>
        <dbReference type="ARBA" id="ARBA00022741"/>
    </source>
</evidence>
<dbReference type="GO" id="GO:0000408">
    <property type="term" value="C:EKC/KEOPS complex"/>
    <property type="evidence" value="ECO:0007669"/>
    <property type="project" value="TreeGrafter"/>
</dbReference>
<dbReference type="PANTHER" id="PTHR12209:SF0">
    <property type="entry name" value="EKC_KEOPS COMPLEX SUBUNIT TP53RK"/>
    <property type="match status" value="1"/>
</dbReference>
<protein>
    <recommendedName>
        <fullName evidence="1">non-specific serine/threonine protein kinase</fullName>
        <ecNumber evidence="1">2.7.11.1</ecNumber>
    </recommendedName>
</protein>
<keyword evidence="2" id="KW-0808">Transferase</keyword>
<dbReference type="RefSeq" id="XP_018328477.1">
    <property type="nucleotide sequence ID" value="XM_018472975.1"/>
</dbReference>
<comment type="catalytic activity">
    <reaction evidence="6">
        <text>L-threonyl-[protein] + ATP = O-phospho-L-threonyl-[protein] + ADP + H(+)</text>
        <dbReference type="Rhea" id="RHEA:46608"/>
        <dbReference type="Rhea" id="RHEA-COMP:11060"/>
        <dbReference type="Rhea" id="RHEA-COMP:11605"/>
        <dbReference type="ChEBI" id="CHEBI:15378"/>
        <dbReference type="ChEBI" id="CHEBI:30013"/>
        <dbReference type="ChEBI" id="CHEBI:30616"/>
        <dbReference type="ChEBI" id="CHEBI:61977"/>
        <dbReference type="ChEBI" id="CHEBI:456216"/>
        <dbReference type="EC" id="2.7.11.1"/>
    </reaction>
</comment>
<keyword evidence="5" id="KW-0067">ATP-binding</keyword>
<evidence type="ECO:0000256" key="5">
    <source>
        <dbReference type="ARBA" id="ARBA00022840"/>
    </source>
</evidence>
<comment type="catalytic activity">
    <reaction evidence="7">
        <text>L-seryl-[protein] + ATP = O-phospho-L-seryl-[protein] + ADP + H(+)</text>
        <dbReference type="Rhea" id="RHEA:17989"/>
        <dbReference type="Rhea" id="RHEA-COMP:9863"/>
        <dbReference type="Rhea" id="RHEA-COMP:11604"/>
        <dbReference type="ChEBI" id="CHEBI:15378"/>
        <dbReference type="ChEBI" id="CHEBI:29999"/>
        <dbReference type="ChEBI" id="CHEBI:30616"/>
        <dbReference type="ChEBI" id="CHEBI:83421"/>
        <dbReference type="ChEBI" id="CHEBI:456216"/>
        <dbReference type="EC" id="2.7.11.1"/>
    </reaction>
</comment>
<evidence type="ECO:0000256" key="7">
    <source>
        <dbReference type="ARBA" id="ARBA00048679"/>
    </source>
</evidence>
<proteinExistence type="predicted"/>
<keyword evidence="8" id="KW-1185">Reference proteome</keyword>
<sequence length="83" mass="9725">MELNLEKFEQGAEAILYKEASAEDKGVDLYVLERALLSMHHNSDIVFSVIFKAYKDFYRKGHQEVVQKYEEIRARGRKRTMVG</sequence>
<evidence type="ECO:0000256" key="1">
    <source>
        <dbReference type="ARBA" id="ARBA00012513"/>
    </source>
</evidence>
<dbReference type="CTD" id="136034380"/>
<dbReference type="EC" id="2.7.11.1" evidence="1"/>
<accession>A0A1W4X6L4</accession>